<evidence type="ECO:0000313" key="2">
    <source>
        <dbReference type="Proteomes" id="UP000234681"/>
    </source>
</evidence>
<organism evidence="1 2">
    <name type="scientific">Rattus norvegicus</name>
    <name type="common">Rat</name>
    <dbReference type="NCBI Taxonomy" id="10116"/>
    <lineage>
        <taxon>Eukaryota</taxon>
        <taxon>Metazoa</taxon>
        <taxon>Chordata</taxon>
        <taxon>Craniata</taxon>
        <taxon>Vertebrata</taxon>
        <taxon>Euteleostomi</taxon>
        <taxon>Mammalia</taxon>
        <taxon>Eutheria</taxon>
        <taxon>Euarchontoglires</taxon>
        <taxon>Glires</taxon>
        <taxon>Rodentia</taxon>
        <taxon>Myomorpha</taxon>
        <taxon>Muroidea</taxon>
        <taxon>Muridae</taxon>
        <taxon>Murinae</taxon>
        <taxon>Rattus</taxon>
    </lineage>
</organism>
<proteinExistence type="predicted"/>
<dbReference type="Proteomes" id="UP000234681">
    <property type="component" value="Unassembled WGS sequence"/>
</dbReference>
<feature type="non-terminal residue" evidence="1">
    <location>
        <position position="98"/>
    </location>
</feature>
<evidence type="ECO:0000313" key="1">
    <source>
        <dbReference type="EMBL" id="EDL84453.1"/>
    </source>
</evidence>
<dbReference type="EMBL" id="CH474243">
    <property type="protein sequence ID" value="EDL84453.1"/>
    <property type="molecule type" value="Genomic_DNA"/>
</dbReference>
<name>A6KUR8_RAT</name>
<accession>A6KUR8</accession>
<protein>
    <submittedName>
        <fullName evidence="1">RCG64180</fullName>
    </submittedName>
</protein>
<sequence length="98" mass="10554">MQPGRAHHSMTGLSLKRRASEPNFGILHIWPSGEHGPLALTLSAHKMARRASMPAIASHCPKKKSQFSACALHSGAVATPCVCSSISEEKRPFPPEED</sequence>
<dbReference type="AlphaFoldDB" id="A6KUR8"/>
<gene>
    <name evidence="1" type="ORF">rCG_64180</name>
</gene>
<reference evidence="2" key="1">
    <citation type="submission" date="2005-06" db="EMBL/GenBank/DDBJ databases">
        <authorList>
            <person name="Mural R.J."/>
            <person name="Li P.W."/>
            <person name="Adams M.D."/>
            <person name="Amanatides P.G."/>
            <person name="Baden-Tillson H."/>
            <person name="Barnstead M."/>
            <person name="Chin S.H."/>
            <person name="Dew I."/>
            <person name="Evans C.A."/>
            <person name="Ferriera S."/>
            <person name="Flanigan M."/>
            <person name="Fosler C."/>
            <person name="Glodek A."/>
            <person name="Gu Z."/>
            <person name="Holt R.A."/>
            <person name="Jennings D."/>
            <person name="Kraft C.L."/>
            <person name="Lu F."/>
            <person name="Nguyen T."/>
            <person name="Nusskern D.R."/>
            <person name="Pfannkoch C.M."/>
            <person name="Sitter C."/>
            <person name="Sutton G.G."/>
            <person name="Venter J.C."/>
            <person name="Wang Z."/>
            <person name="Woodage T."/>
            <person name="Zheng X.H."/>
            <person name="Zhong F."/>
        </authorList>
    </citation>
    <scope>NUCLEOTIDE SEQUENCE [LARGE SCALE GENOMIC DNA]</scope>
    <source>
        <strain>BN</strain>
        <strain evidence="2">Sprague-Dawley</strain>
    </source>
</reference>